<evidence type="ECO:0000256" key="1">
    <source>
        <dbReference type="ARBA" id="ARBA00004141"/>
    </source>
</evidence>
<dbReference type="PANTHER" id="PTHR37422:SF13">
    <property type="entry name" value="LIPOPOLYSACCHARIDE BIOSYNTHESIS PROTEIN PA4999-RELATED"/>
    <property type="match status" value="1"/>
</dbReference>
<dbReference type="Pfam" id="PF04932">
    <property type="entry name" value="Wzy_C"/>
    <property type="match status" value="1"/>
</dbReference>
<evidence type="ECO:0000256" key="5">
    <source>
        <dbReference type="SAM" id="Phobius"/>
    </source>
</evidence>
<sequence length="422" mass="46805">MQDQAHLVADGADGSKPFAARIAKWCTYLLIAFPIVDYTLRLSFLHAIGSIWDKVVLLILALVALNRYIRGHRPAGFAWAKFAGWYILYCFALMLIGLGHPSVAFDGFRMDIYYIVFGLLLPFVVDPADVPKFLYAGAAVGILLGVHGVIQYVMAPQIPSGWVDVTEHVRTRVFSVLKSPNELGVTMEMMIPIIYGLCIWEKNRTRKWVYGLGGLFCLLTLLFTGTRGAWLGLGVALLVVAIAFERRLLIVLVVLGVAGFFLPPIHHRVMDLFNPVYMIKSSQGGRIIRWQTAFDTMSGNPLFGAGLGHYGGAVASTQGYSIYSDNYYAKVLGESGLIGLVLFVSMHVAIIREMMVTVVKRAKGRERYLALGGFAGVLAVLVHNIVENVFEYAPSIMLYFVMVGLFLLWGRSLENREGQHEE</sequence>
<protein>
    <submittedName>
        <fullName evidence="7">O-antigen ligase family protein</fullName>
    </submittedName>
</protein>
<evidence type="ECO:0000256" key="2">
    <source>
        <dbReference type="ARBA" id="ARBA00022692"/>
    </source>
</evidence>
<dbReference type="PANTHER" id="PTHR37422">
    <property type="entry name" value="TEICHURONIC ACID BIOSYNTHESIS PROTEIN TUAE"/>
    <property type="match status" value="1"/>
</dbReference>
<feature type="transmembrane region" description="Helical" evidence="5">
    <location>
        <begin position="337"/>
        <end position="356"/>
    </location>
</feature>
<feature type="transmembrane region" description="Helical" evidence="5">
    <location>
        <begin position="112"/>
        <end position="128"/>
    </location>
</feature>
<keyword evidence="4 5" id="KW-0472">Membrane</keyword>
<evidence type="ECO:0000259" key="6">
    <source>
        <dbReference type="Pfam" id="PF04932"/>
    </source>
</evidence>
<comment type="subcellular location">
    <subcellularLocation>
        <location evidence="1">Membrane</location>
        <topology evidence="1">Multi-pass membrane protein</topology>
    </subcellularLocation>
</comment>
<name>A0ABY6ZBY7_9BACL</name>
<evidence type="ECO:0000313" key="7">
    <source>
        <dbReference type="EMBL" id="WAH40359.1"/>
    </source>
</evidence>
<dbReference type="GO" id="GO:0016874">
    <property type="term" value="F:ligase activity"/>
    <property type="evidence" value="ECO:0007669"/>
    <property type="project" value="UniProtKB-KW"/>
</dbReference>
<keyword evidence="2 5" id="KW-0812">Transmembrane</keyword>
<keyword evidence="7" id="KW-0436">Ligase</keyword>
<feature type="transmembrane region" description="Helical" evidence="5">
    <location>
        <begin position="133"/>
        <end position="154"/>
    </location>
</feature>
<feature type="transmembrane region" description="Helical" evidence="5">
    <location>
        <begin position="249"/>
        <end position="266"/>
    </location>
</feature>
<dbReference type="InterPro" id="IPR051533">
    <property type="entry name" value="WaaL-like"/>
</dbReference>
<gene>
    <name evidence="7" type="ORF">NZD89_18555</name>
</gene>
<evidence type="ECO:0000256" key="4">
    <source>
        <dbReference type="ARBA" id="ARBA00023136"/>
    </source>
</evidence>
<feature type="domain" description="O-antigen ligase-related" evidence="6">
    <location>
        <begin position="215"/>
        <end position="344"/>
    </location>
</feature>
<feature type="transmembrane region" description="Helical" evidence="5">
    <location>
        <begin position="229"/>
        <end position="244"/>
    </location>
</feature>
<dbReference type="Proteomes" id="UP001164761">
    <property type="component" value="Chromosome"/>
</dbReference>
<feature type="transmembrane region" description="Helical" evidence="5">
    <location>
        <begin position="77"/>
        <end position="100"/>
    </location>
</feature>
<accession>A0ABY6ZBY7</accession>
<feature type="transmembrane region" description="Helical" evidence="5">
    <location>
        <begin position="44"/>
        <end position="65"/>
    </location>
</feature>
<organism evidence="7 8">
    <name type="scientific">Alicyclobacillus fastidiosus</name>
    <dbReference type="NCBI Taxonomy" id="392011"/>
    <lineage>
        <taxon>Bacteria</taxon>
        <taxon>Bacillati</taxon>
        <taxon>Bacillota</taxon>
        <taxon>Bacilli</taxon>
        <taxon>Bacillales</taxon>
        <taxon>Alicyclobacillaceae</taxon>
        <taxon>Alicyclobacillus</taxon>
    </lineage>
</organism>
<proteinExistence type="predicted"/>
<evidence type="ECO:0000256" key="3">
    <source>
        <dbReference type="ARBA" id="ARBA00022989"/>
    </source>
</evidence>
<feature type="transmembrane region" description="Helical" evidence="5">
    <location>
        <begin position="368"/>
        <end position="386"/>
    </location>
</feature>
<dbReference type="RefSeq" id="WP_268004256.1">
    <property type="nucleotide sequence ID" value="NZ_BSUT01000001.1"/>
</dbReference>
<feature type="transmembrane region" description="Helical" evidence="5">
    <location>
        <begin position="392"/>
        <end position="410"/>
    </location>
</feature>
<keyword evidence="8" id="KW-1185">Reference proteome</keyword>
<dbReference type="EMBL" id="CP104067">
    <property type="protein sequence ID" value="WAH40359.1"/>
    <property type="molecule type" value="Genomic_DNA"/>
</dbReference>
<keyword evidence="3 5" id="KW-1133">Transmembrane helix</keyword>
<evidence type="ECO:0000313" key="8">
    <source>
        <dbReference type="Proteomes" id="UP001164761"/>
    </source>
</evidence>
<dbReference type="InterPro" id="IPR007016">
    <property type="entry name" value="O-antigen_ligase-rel_domated"/>
</dbReference>
<reference evidence="7" key="1">
    <citation type="submission" date="2022-08" db="EMBL/GenBank/DDBJ databases">
        <title>Alicyclobacillus fastidiosus DSM 17978, complete genome.</title>
        <authorList>
            <person name="Wang Q."/>
            <person name="Cai R."/>
            <person name="Wang Z."/>
        </authorList>
    </citation>
    <scope>NUCLEOTIDE SEQUENCE</scope>
    <source>
        <strain evidence="7">DSM 17978</strain>
    </source>
</reference>